<keyword evidence="2" id="KW-1133">Transmembrane helix</keyword>
<feature type="compositionally biased region" description="Basic and acidic residues" evidence="1">
    <location>
        <begin position="119"/>
        <end position="130"/>
    </location>
</feature>
<accession>A0A2Z4GDP8</accession>
<feature type="transmembrane region" description="Helical" evidence="2">
    <location>
        <begin position="82"/>
        <end position="100"/>
    </location>
</feature>
<evidence type="ECO:0000313" key="4">
    <source>
        <dbReference type="Proteomes" id="UP000249873"/>
    </source>
</evidence>
<dbReference type="EMBL" id="CP029480">
    <property type="protein sequence ID" value="AWV99366.1"/>
    <property type="molecule type" value="Genomic_DNA"/>
</dbReference>
<evidence type="ECO:0000256" key="2">
    <source>
        <dbReference type="SAM" id="Phobius"/>
    </source>
</evidence>
<reference evidence="3 4" key="1">
    <citation type="submission" date="2018-05" db="EMBL/GenBank/DDBJ databases">
        <title>Complete genome sequence of Arcticibacterium luteifluviistationis SM1504T, a cytophagaceae bacterium isolated from Arctic surface seawater.</title>
        <authorList>
            <person name="Li Y."/>
            <person name="Qin Q.-L."/>
        </authorList>
    </citation>
    <scope>NUCLEOTIDE SEQUENCE [LARGE SCALE GENOMIC DNA]</scope>
    <source>
        <strain evidence="3 4">SM1504</strain>
    </source>
</reference>
<dbReference type="KEGG" id="als:DJ013_14830"/>
<organism evidence="3 4">
    <name type="scientific">Arcticibacterium luteifluviistationis</name>
    <dbReference type="NCBI Taxonomy" id="1784714"/>
    <lineage>
        <taxon>Bacteria</taxon>
        <taxon>Pseudomonadati</taxon>
        <taxon>Bacteroidota</taxon>
        <taxon>Cytophagia</taxon>
        <taxon>Cytophagales</taxon>
        <taxon>Leadbetterellaceae</taxon>
        <taxon>Arcticibacterium</taxon>
    </lineage>
</organism>
<dbReference type="OrthoDB" id="975478at2"/>
<dbReference type="AlphaFoldDB" id="A0A2Z4GDP8"/>
<dbReference type="Proteomes" id="UP000249873">
    <property type="component" value="Chromosome"/>
</dbReference>
<proteinExistence type="predicted"/>
<evidence type="ECO:0000313" key="3">
    <source>
        <dbReference type="EMBL" id="AWV99366.1"/>
    </source>
</evidence>
<evidence type="ECO:0008006" key="5">
    <source>
        <dbReference type="Google" id="ProtNLM"/>
    </source>
</evidence>
<keyword evidence="4" id="KW-1185">Reference proteome</keyword>
<feature type="region of interest" description="Disordered" evidence="1">
    <location>
        <begin position="110"/>
        <end position="139"/>
    </location>
</feature>
<name>A0A2Z4GDP8_9BACT</name>
<sequence length="507" mass="56525">MNHSFKNQWRKAFENAEENPPIDVWRKIEGELDEELMAEASLKNVLLTASEMPDNSVWENIEKSLDKEEERKPFIAFWLNKYTAAGIAALLLLALSFSLFNNSFTSEEENNQLSNSKSLDSDRNIGDSENHISPNFETSIAEGKSRKVESLEKAQKIQTTRKLAANITRSDRTKASLIKPVTENSSFIETKKPQNTEVASSTISSSIETLSSLVKKGFDSYGTRFTMNRKKLSYQTPDNLLADNSSFFRRSWFGLFSGVSPFDPNFKINNFERAALVSASDIPFQPNSVGETTNPIKSETFAIPLSQPYNNVKAGRSVNISLNYGKRFKKHWSIESGARYLAGNSLVASNVYSYNQFTGRIQSFLESNYIRQDAGVFDNTVISSGADVDSDYQFLMIPLQVGYHLPVSKKLEAAVVAGVSGDFIINNVFDNISEGGSKLTSGNSAYKAVNLSGLAGLKLNYAIRSNWQVSVGSNFQQTITSGVERTEGFSFKPRYLGINYGVNYRFH</sequence>
<protein>
    <recommendedName>
        <fullName evidence="5">Outer membrane protein beta-barrel domain-containing protein</fullName>
    </recommendedName>
</protein>
<keyword evidence="2" id="KW-0812">Transmembrane</keyword>
<gene>
    <name evidence="3" type="ORF">DJ013_14830</name>
</gene>
<evidence type="ECO:0000256" key="1">
    <source>
        <dbReference type="SAM" id="MobiDB-lite"/>
    </source>
</evidence>
<keyword evidence="2" id="KW-0472">Membrane</keyword>
<dbReference type="RefSeq" id="WP_111372718.1">
    <property type="nucleotide sequence ID" value="NZ_CP029480.1"/>
</dbReference>